<dbReference type="EMBL" id="MOOB01000029">
    <property type="protein sequence ID" value="OQE84051.1"/>
    <property type="molecule type" value="Genomic_DNA"/>
</dbReference>
<organism evidence="2 3">
    <name type="scientific">Penicillium nalgiovense</name>
    <dbReference type="NCBI Taxonomy" id="60175"/>
    <lineage>
        <taxon>Eukaryota</taxon>
        <taxon>Fungi</taxon>
        <taxon>Dikarya</taxon>
        <taxon>Ascomycota</taxon>
        <taxon>Pezizomycotina</taxon>
        <taxon>Eurotiomycetes</taxon>
        <taxon>Eurotiomycetidae</taxon>
        <taxon>Eurotiales</taxon>
        <taxon>Aspergillaceae</taxon>
        <taxon>Penicillium</taxon>
    </lineage>
</organism>
<protein>
    <submittedName>
        <fullName evidence="2">Uncharacterized protein</fullName>
    </submittedName>
</protein>
<feature type="transmembrane region" description="Helical" evidence="1">
    <location>
        <begin position="110"/>
        <end position="132"/>
    </location>
</feature>
<sequence>MDGRRCGPLLRNSSIGPVCLKAVTIGGAASRGYNRGRMCDLYVAALGDRGDIYPEHWATGRVHDGMAYAGPYQSQLDCAATFARKYPWSLLGNLHIHYWSERFGYAWTPYGQFLLLGSIGSDMVYAVVYVYVQRIEKQLESLVNTKAQKAR</sequence>
<accession>A0A1V6Y9K0</accession>
<dbReference type="AlphaFoldDB" id="A0A1V6Y9K0"/>
<keyword evidence="1" id="KW-1133">Transmembrane helix</keyword>
<keyword evidence="1" id="KW-0472">Membrane</keyword>
<name>A0A1V6Y9K0_PENNA</name>
<reference evidence="3" key="1">
    <citation type="journal article" date="2017" name="Nat. Microbiol.">
        <title>Global analysis of biosynthetic gene clusters reveals vast potential of secondary metabolite production in Penicillium species.</title>
        <authorList>
            <person name="Nielsen J.C."/>
            <person name="Grijseels S."/>
            <person name="Prigent S."/>
            <person name="Ji B."/>
            <person name="Dainat J."/>
            <person name="Nielsen K.F."/>
            <person name="Frisvad J.C."/>
            <person name="Workman M."/>
            <person name="Nielsen J."/>
        </authorList>
    </citation>
    <scope>NUCLEOTIDE SEQUENCE [LARGE SCALE GENOMIC DNA]</scope>
    <source>
        <strain evidence="3">IBT 13039</strain>
    </source>
</reference>
<evidence type="ECO:0000313" key="2">
    <source>
        <dbReference type="EMBL" id="OQE84051.1"/>
    </source>
</evidence>
<keyword evidence="3" id="KW-1185">Reference proteome</keyword>
<dbReference type="Proteomes" id="UP000191691">
    <property type="component" value="Unassembled WGS sequence"/>
</dbReference>
<dbReference type="STRING" id="60175.A0A1V6Y9K0"/>
<comment type="caution">
    <text evidence="2">The sequence shown here is derived from an EMBL/GenBank/DDBJ whole genome shotgun (WGS) entry which is preliminary data.</text>
</comment>
<evidence type="ECO:0000256" key="1">
    <source>
        <dbReference type="SAM" id="Phobius"/>
    </source>
</evidence>
<keyword evidence="1" id="KW-0812">Transmembrane</keyword>
<gene>
    <name evidence="2" type="ORF">PENNAL_c0029G04108</name>
</gene>
<proteinExistence type="predicted"/>
<evidence type="ECO:0000313" key="3">
    <source>
        <dbReference type="Proteomes" id="UP000191691"/>
    </source>
</evidence>